<feature type="transmembrane region" description="Helical" evidence="6">
    <location>
        <begin position="111"/>
        <end position="132"/>
    </location>
</feature>
<proteinExistence type="inferred from homology"/>
<dbReference type="GO" id="GO:0016787">
    <property type="term" value="F:hydrolase activity"/>
    <property type="evidence" value="ECO:0007669"/>
    <property type="project" value="TreeGrafter"/>
</dbReference>
<protein>
    <submittedName>
        <fullName evidence="7">Uncharacterized membrane protein YhhN</fullName>
    </submittedName>
</protein>
<keyword evidence="4 6" id="KW-1133">Transmembrane helix</keyword>
<organism evidence="7 8">
    <name type="scientific">Flavobacterium nitrogenifigens</name>
    <dbReference type="NCBI Taxonomy" id="1617283"/>
    <lineage>
        <taxon>Bacteria</taxon>
        <taxon>Pseudomonadati</taxon>
        <taxon>Bacteroidota</taxon>
        <taxon>Flavobacteriia</taxon>
        <taxon>Flavobacteriales</taxon>
        <taxon>Flavobacteriaceae</taxon>
        <taxon>Flavobacterium</taxon>
    </lineage>
</organism>
<dbReference type="OrthoDB" id="5651790at2"/>
<feature type="transmembrane region" description="Helical" evidence="6">
    <location>
        <begin position="199"/>
        <end position="219"/>
    </location>
</feature>
<feature type="transmembrane region" description="Helical" evidence="6">
    <location>
        <begin position="144"/>
        <end position="163"/>
    </location>
</feature>
<feature type="transmembrane region" description="Helical" evidence="6">
    <location>
        <begin position="78"/>
        <end position="99"/>
    </location>
</feature>
<evidence type="ECO:0000256" key="4">
    <source>
        <dbReference type="ARBA" id="ARBA00022989"/>
    </source>
</evidence>
<evidence type="ECO:0000256" key="3">
    <source>
        <dbReference type="ARBA" id="ARBA00022692"/>
    </source>
</evidence>
<dbReference type="RefSeq" id="WP_111376981.1">
    <property type="nucleotide sequence ID" value="NZ_CP043612.1"/>
</dbReference>
<keyword evidence="3 6" id="KW-0812">Transmembrane</keyword>
<evidence type="ECO:0000256" key="1">
    <source>
        <dbReference type="ARBA" id="ARBA00004141"/>
    </source>
</evidence>
<accession>A0A521B783</accession>
<name>A0A521B783_9FLAO</name>
<feature type="transmembrane region" description="Helical" evidence="6">
    <location>
        <begin position="170"/>
        <end position="187"/>
    </location>
</feature>
<dbReference type="GO" id="GO:0016020">
    <property type="term" value="C:membrane"/>
    <property type="evidence" value="ECO:0007669"/>
    <property type="project" value="UniProtKB-SubCell"/>
</dbReference>
<reference evidence="7 8" key="1">
    <citation type="submission" date="2017-05" db="EMBL/GenBank/DDBJ databases">
        <authorList>
            <person name="Varghese N."/>
            <person name="Submissions S."/>
        </authorList>
    </citation>
    <scope>NUCLEOTIDE SEQUENCE [LARGE SCALE GENOMIC DNA]</scope>
    <source>
        <strain evidence="7 8">DSM 29982</strain>
    </source>
</reference>
<comment type="similarity">
    <text evidence="2">Belongs to the TMEM86 family.</text>
</comment>
<dbReference type="PANTHER" id="PTHR31885">
    <property type="entry name" value="GH04784P"/>
    <property type="match status" value="1"/>
</dbReference>
<dbReference type="Proteomes" id="UP000319267">
    <property type="component" value="Unassembled WGS sequence"/>
</dbReference>
<dbReference type="InterPro" id="IPR012506">
    <property type="entry name" value="TMEM86B-like"/>
</dbReference>
<feature type="transmembrane region" description="Helical" evidence="6">
    <location>
        <begin position="54"/>
        <end position="72"/>
    </location>
</feature>
<feature type="transmembrane region" description="Helical" evidence="6">
    <location>
        <begin position="30"/>
        <end position="47"/>
    </location>
</feature>
<dbReference type="Pfam" id="PF07947">
    <property type="entry name" value="YhhN"/>
    <property type="match status" value="1"/>
</dbReference>
<sequence length="228" mass="26088">MRNSSFFKIYLAFSLVYLIILLTGHERLDLFLKPILIPIIGFGAYFYRAFPSQNILLAALTLSWLGDVTLLFTDLGEIYFILGLVFFLTAHIIYCILFNKQKRIRKKQNKPLFIFGSVLIAFYLIGMVSFLMPHLGELEIPVSIYASVISIMLLFALNGFLVWEKPGNQFVFLGAIFFIISDSILALNKFYAPIPKSSFFIMLTYLLAQYLIVVGILRLNPKKVEQTV</sequence>
<evidence type="ECO:0000256" key="6">
    <source>
        <dbReference type="SAM" id="Phobius"/>
    </source>
</evidence>
<comment type="subcellular location">
    <subcellularLocation>
        <location evidence="1">Membrane</location>
        <topology evidence="1">Multi-pass membrane protein</topology>
    </subcellularLocation>
</comment>
<evidence type="ECO:0000256" key="5">
    <source>
        <dbReference type="ARBA" id="ARBA00023136"/>
    </source>
</evidence>
<dbReference type="AlphaFoldDB" id="A0A521B783"/>
<dbReference type="PANTHER" id="PTHR31885:SF6">
    <property type="entry name" value="GH04784P"/>
    <property type="match status" value="1"/>
</dbReference>
<gene>
    <name evidence="7" type="ORF">SAMN06265220_101715</name>
</gene>
<evidence type="ECO:0000313" key="8">
    <source>
        <dbReference type="Proteomes" id="UP000319267"/>
    </source>
</evidence>
<evidence type="ECO:0000256" key="2">
    <source>
        <dbReference type="ARBA" id="ARBA00007375"/>
    </source>
</evidence>
<feature type="transmembrane region" description="Helical" evidence="6">
    <location>
        <begin position="7"/>
        <end position="24"/>
    </location>
</feature>
<evidence type="ECO:0000313" key="7">
    <source>
        <dbReference type="EMBL" id="SMO42964.1"/>
    </source>
</evidence>
<keyword evidence="5 6" id="KW-0472">Membrane</keyword>
<dbReference type="EMBL" id="FXTQ01000001">
    <property type="protein sequence ID" value="SMO42964.1"/>
    <property type="molecule type" value="Genomic_DNA"/>
</dbReference>
<keyword evidence="8" id="KW-1185">Reference proteome</keyword>